<protein>
    <submittedName>
        <fullName evidence="1">Uncharacterized protein</fullName>
    </submittedName>
</protein>
<evidence type="ECO:0000313" key="1">
    <source>
        <dbReference type="EMBL" id="VFK65876.1"/>
    </source>
</evidence>
<gene>
    <name evidence="1" type="ORF">BECKUNK1418G_GA0071005_10729</name>
    <name evidence="2" type="ORF">BECKUNK1418H_GA0071006_10179</name>
</gene>
<reference evidence="1" key="1">
    <citation type="submission" date="2019-02" db="EMBL/GenBank/DDBJ databases">
        <authorList>
            <person name="Gruber-Vodicka R. H."/>
            <person name="Seah K. B. B."/>
        </authorList>
    </citation>
    <scope>NUCLEOTIDE SEQUENCE</scope>
    <source>
        <strain evidence="2">BECK_BY19</strain>
        <strain evidence="1">BECK_BY8</strain>
    </source>
</reference>
<proteinExistence type="predicted"/>
<dbReference type="AlphaFoldDB" id="A0A451AIN0"/>
<accession>A0A451AIN0</accession>
<dbReference type="EMBL" id="CAADGD010000017">
    <property type="protein sequence ID" value="VFK69630.1"/>
    <property type="molecule type" value="Genomic_DNA"/>
</dbReference>
<organism evidence="1">
    <name type="scientific">Candidatus Kentrum sp. UNK</name>
    <dbReference type="NCBI Taxonomy" id="2126344"/>
    <lineage>
        <taxon>Bacteria</taxon>
        <taxon>Pseudomonadati</taxon>
        <taxon>Pseudomonadota</taxon>
        <taxon>Gammaproteobacteria</taxon>
        <taxon>Candidatus Kentrum</taxon>
    </lineage>
</organism>
<dbReference type="EMBL" id="CAADFZ010000072">
    <property type="protein sequence ID" value="VFK65876.1"/>
    <property type="molecule type" value="Genomic_DNA"/>
</dbReference>
<name>A0A451AIN0_9GAMM</name>
<evidence type="ECO:0000313" key="2">
    <source>
        <dbReference type="EMBL" id="VFK69630.1"/>
    </source>
</evidence>
<sequence length="94" mass="10787">MFSTLFGSISISRENLSSGRQLMPLSWGCFDNSFTHLLFAVSIAVSNDAILRASVCILIELRYVPRTATRRWRIAVFDACRMAYPLLRIEIDKW</sequence>